<comment type="similarity">
    <text evidence="2">Belongs to the transglycosylase Slt family.</text>
</comment>
<organism evidence="5 6">
    <name type="scientific">Denitratisoma oestradiolicum</name>
    <dbReference type="NCBI Taxonomy" id="311182"/>
    <lineage>
        <taxon>Bacteria</taxon>
        <taxon>Pseudomonadati</taxon>
        <taxon>Pseudomonadota</taxon>
        <taxon>Betaproteobacteria</taxon>
        <taxon>Nitrosomonadales</taxon>
        <taxon>Sterolibacteriaceae</taxon>
        <taxon>Denitratisoma</taxon>
    </lineage>
</organism>
<proteinExistence type="inferred from homology"/>
<dbReference type="KEGG" id="doe:DENOEST_1105"/>
<protein>
    <submittedName>
        <fullName evidence="5">Peptidoglycan lytic exotransglycosylase</fullName>
    </submittedName>
</protein>
<keyword evidence="3" id="KW-0472">Membrane</keyword>
<dbReference type="InterPro" id="IPR001638">
    <property type="entry name" value="Solute-binding_3/MltF_N"/>
</dbReference>
<dbReference type="RefSeq" id="WP_145771912.1">
    <property type="nucleotide sequence ID" value="NZ_LR778301.1"/>
</dbReference>
<dbReference type="Gene3D" id="3.40.190.10">
    <property type="entry name" value="Periplasmic binding protein-like II"/>
    <property type="match status" value="2"/>
</dbReference>
<dbReference type="GO" id="GO:0008933">
    <property type="term" value="F:peptidoglycan lytic transglycosylase activity"/>
    <property type="evidence" value="ECO:0007669"/>
    <property type="project" value="InterPro"/>
</dbReference>
<dbReference type="PROSITE" id="PS51257">
    <property type="entry name" value="PROKAR_LIPOPROTEIN"/>
    <property type="match status" value="1"/>
</dbReference>
<dbReference type="InterPro" id="IPR000189">
    <property type="entry name" value="Transglyc_AS"/>
</dbReference>
<dbReference type="CDD" id="cd13403">
    <property type="entry name" value="MLTF-like"/>
    <property type="match status" value="1"/>
</dbReference>
<evidence type="ECO:0000313" key="6">
    <source>
        <dbReference type="Proteomes" id="UP000515733"/>
    </source>
</evidence>
<dbReference type="Gene3D" id="1.10.530.10">
    <property type="match status" value="1"/>
</dbReference>
<dbReference type="PANTHER" id="PTHR37423">
    <property type="entry name" value="SOLUBLE LYTIC MUREIN TRANSGLYCOSYLASE-RELATED"/>
    <property type="match status" value="1"/>
</dbReference>
<keyword evidence="6" id="KW-1185">Reference proteome</keyword>
<evidence type="ECO:0000259" key="4">
    <source>
        <dbReference type="SMART" id="SM00062"/>
    </source>
</evidence>
<evidence type="ECO:0000256" key="1">
    <source>
        <dbReference type="ARBA" id="ARBA00004339"/>
    </source>
</evidence>
<dbReference type="SMART" id="SM00062">
    <property type="entry name" value="PBPb"/>
    <property type="match status" value="1"/>
</dbReference>
<dbReference type="EMBL" id="LR778301">
    <property type="protein sequence ID" value="CAB1368270.1"/>
    <property type="molecule type" value="Genomic_DNA"/>
</dbReference>
<comment type="subcellular location">
    <subcellularLocation>
        <location evidence="1">Cell outer membrane</location>
        <topology evidence="1">Peripheral membrane protein</topology>
    </subcellularLocation>
</comment>
<dbReference type="InterPro" id="IPR023346">
    <property type="entry name" value="Lysozyme-like_dom_sf"/>
</dbReference>
<gene>
    <name evidence="5" type="ORF">DENOEST_1105</name>
</gene>
<dbReference type="OrthoDB" id="9815002at2"/>
<sequence>MVRPLALLLVTLPLMSLLSACQRLPAPEQSGELVVAIRQEPVVAGVEGQKNTSFERDMVNAFAEKLGVDARFVVAADDGELVRLVKKGKVHFAASSWTSGKDGLNYTSPLLETAQVVVGHTDDIALEADPVELDGHTVEAIEASPQWEALQKLAGTPARFKLQARSRVSDLDVLRDVAEQRVEFAATNLLHYRLGLQFMPELELALTLPGKLRYGWAFAPEAKSLWRQAEDFVVEARGNGTIARFADRYFGNIERIKPDGIARLIQDARTLLHRYRRDFQDAQEITGIDWRLLAAVAYQESKWDPLATSPTGVRGMMMLTEDTADALGVSNRLDPRQSIRAGAKYLASLMEELPSQIVEPDRTWLALAAYNLGMGHLRGGRSLALGLKRDPDSWYEMKKVLPLMSRPEYYARLKAGPARGGEAVIMVENIRTFHSILSRLEVPWQSGFQLSRQSYKPGLKLRPELAQARPTQ</sequence>
<accession>A0A6S6XTZ4</accession>
<evidence type="ECO:0000256" key="3">
    <source>
        <dbReference type="ARBA" id="ARBA00023237"/>
    </source>
</evidence>
<dbReference type="SUPFAM" id="SSF53850">
    <property type="entry name" value="Periplasmic binding protein-like II"/>
    <property type="match status" value="1"/>
</dbReference>
<reference evidence="5 6" key="1">
    <citation type="submission" date="2020-03" db="EMBL/GenBank/DDBJ databases">
        <authorList>
            <consortium name="Genoscope - CEA"/>
            <person name="William W."/>
        </authorList>
    </citation>
    <scope>NUCLEOTIDE SEQUENCE [LARGE SCALE GENOMIC DNA]</scope>
    <source>
        <strain evidence="6">DSM 16959</strain>
    </source>
</reference>
<name>A0A6S6XTZ4_9PROT</name>
<dbReference type="PANTHER" id="PTHR37423:SF2">
    <property type="entry name" value="MEMBRANE-BOUND LYTIC MUREIN TRANSGLYCOSYLASE C"/>
    <property type="match status" value="1"/>
</dbReference>
<keyword evidence="3" id="KW-0998">Cell outer membrane</keyword>
<evidence type="ECO:0000313" key="5">
    <source>
        <dbReference type="EMBL" id="CAB1368270.1"/>
    </source>
</evidence>
<feature type="domain" description="Solute-binding protein family 3/N-terminal" evidence="4">
    <location>
        <begin position="32"/>
        <end position="253"/>
    </location>
</feature>
<dbReference type="PROSITE" id="PS00922">
    <property type="entry name" value="TRANSGLYCOSYLASE"/>
    <property type="match status" value="1"/>
</dbReference>
<dbReference type="Pfam" id="PF00497">
    <property type="entry name" value="SBP_bac_3"/>
    <property type="match status" value="1"/>
</dbReference>
<dbReference type="GO" id="GO:0000270">
    <property type="term" value="P:peptidoglycan metabolic process"/>
    <property type="evidence" value="ECO:0007669"/>
    <property type="project" value="InterPro"/>
</dbReference>
<evidence type="ECO:0000256" key="2">
    <source>
        <dbReference type="ARBA" id="ARBA00007734"/>
    </source>
</evidence>
<dbReference type="GO" id="GO:0009279">
    <property type="term" value="C:cell outer membrane"/>
    <property type="evidence" value="ECO:0007669"/>
    <property type="project" value="UniProtKB-SubCell"/>
</dbReference>
<dbReference type="Proteomes" id="UP000515733">
    <property type="component" value="Chromosome"/>
</dbReference>
<dbReference type="Pfam" id="PF01464">
    <property type="entry name" value="SLT"/>
    <property type="match status" value="1"/>
</dbReference>
<dbReference type="SUPFAM" id="SSF53955">
    <property type="entry name" value="Lysozyme-like"/>
    <property type="match status" value="1"/>
</dbReference>
<dbReference type="NCBIfam" id="NF008112">
    <property type="entry name" value="PRK10859.1"/>
    <property type="match status" value="1"/>
</dbReference>
<dbReference type="AlphaFoldDB" id="A0A6S6XTZ4"/>
<dbReference type="InterPro" id="IPR008258">
    <property type="entry name" value="Transglycosylase_SLT_dom_1"/>
</dbReference>